<feature type="transmembrane region" description="Helical" evidence="1">
    <location>
        <begin position="99"/>
        <end position="116"/>
    </location>
</feature>
<feature type="transmembrane region" description="Helical" evidence="1">
    <location>
        <begin position="40"/>
        <end position="59"/>
    </location>
</feature>
<evidence type="ECO:0000313" key="3">
    <source>
        <dbReference type="Proteomes" id="UP000199421"/>
    </source>
</evidence>
<evidence type="ECO:0000256" key="1">
    <source>
        <dbReference type="SAM" id="Phobius"/>
    </source>
</evidence>
<feature type="transmembrane region" description="Helical" evidence="1">
    <location>
        <begin position="148"/>
        <end position="167"/>
    </location>
</feature>
<dbReference type="STRING" id="407022.SAMN05661044_01189"/>
<dbReference type="EMBL" id="FOAF01000001">
    <property type="protein sequence ID" value="SEK80371.1"/>
    <property type="molecule type" value="Genomic_DNA"/>
</dbReference>
<name>A0A1H7K0B2_OLID1</name>
<keyword evidence="3" id="KW-1185">Reference proteome</keyword>
<accession>A0A1H7K0B2</accession>
<organism evidence="2 3">
    <name type="scientific">Olivibacter domesticus</name>
    <name type="common">Pseudosphingobacterium domesticum</name>
    <dbReference type="NCBI Taxonomy" id="407022"/>
    <lineage>
        <taxon>Bacteria</taxon>
        <taxon>Pseudomonadati</taxon>
        <taxon>Bacteroidota</taxon>
        <taxon>Sphingobacteriia</taxon>
        <taxon>Sphingobacteriales</taxon>
        <taxon>Sphingobacteriaceae</taxon>
        <taxon>Olivibacter</taxon>
    </lineage>
</organism>
<protein>
    <submittedName>
        <fullName evidence="2">DoxX protein</fullName>
    </submittedName>
</protein>
<reference evidence="3" key="1">
    <citation type="submission" date="2016-10" db="EMBL/GenBank/DDBJ databases">
        <authorList>
            <person name="Varghese N."/>
            <person name="Submissions S."/>
        </authorList>
    </citation>
    <scope>NUCLEOTIDE SEQUENCE [LARGE SCALE GENOMIC DNA]</scope>
    <source>
        <strain evidence="3">DSM 18733</strain>
    </source>
</reference>
<keyword evidence="1" id="KW-1133">Transmembrane helix</keyword>
<proteinExistence type="predicted"/>
<keyword evidence="1" id="KW-0812">Transmembrane</keyword>
<evidence type="ECO:0000313" key="2">
    <source>
        <dbReference type="EMBL" id="SEK80371.1"/>
    </source>
</evidence>
<keyword evidence="1" id="KW-0472">Membrane</keyword>
<dbReference type="Proteomes" id="UP000199421">
    <property type="component" value="Unassembled WGS sequence"/>
</dbReference>
<dbReference type="GO" id="GO:0016020">
    <property type="term" value="C:membrane"/>
    <property type="evidence" value="ECO:0007669"/>
    <property type="project" value="UniProtKB-SubCell"/>
</dbReference>
<dbReference type="AlphaFoldDB" id="A0A1H7K0B2"/>
<feature type="transmembrane region" description="Helical" evidence="1">
    <location>
        <begin position="123"/>
        <end position="142"/>
    </location>
</feature>
<sequence>MQISMVDLIAYGISLESASFIKNHNEPLTKPTPMIKKGQLIDLTILSIRFLLAIIFISYGTGKLFGGQFGNLTEMELATPIKDLSLFKVAWYLFDHQPFKIFIAVSQIAAALMLLYNRTMVIGALMLIPIIANILIIDLTIMPYGFKLAFGFRLTAYLCYIGLLLLYYKKDIVPAWRTISSIKPLQYANHGTVTYLLVFVLIPILELAPAVLKMMYFAATHPQSFWNAIKSLF</sequence>
<gene>
    <name evidence="2" type="ORF">SAMN05661044_01189</name>
</gene>